<evidence type="ECO:0000313" key="1">
    <source>
        <dbReference type="EMBL" id="MPM80113.1"/>
    </source>
</evidence>
<dbReference type="EMBL" id="VSSQ01029827">
    <property type="protein sequence ID" value="MPM80113.1"/>
    <property type="molecule type" value="Genomic_DNA"/>
</dbReference>
<dbReference type="Pfam" id="PF12636">
    <property type="entry name" value="DUF3781"/>
    <property type="match status" value="1"/>
</dbReference>
<gene>
    <name evidence="1" type="ORF">SDC9_127159</name>
</gene>
<dbReference type="InterPro" id="IPR024229">
    <property type="entry name" value="DUF3781"/>
</dbReference>
<comment type="caution">
    <text evidence="1">The sequence shown here is derived from an EMBL/GenBank/DDBJ whole genome shotgun (WGS) entry which is preliminary data.</text>
</comment>
<reference evidence="1" key="1">
    <citation type="submission" date="2019-08" db="EMBL/GenBank/DDBJ databases">
        <authorList>
            <person name="Kucharzyk K."/>
            <person name="Murdoch R.W."/>
            <person name="Higgins S."/>
            <person name="Loffler F."/>
        </authorList>
    </citation>
    <scope>NUCLEOTIDE SEQUENCE</scope>
</reference>
<sequence length="61" mass="7054">MFSKEQIEELILRIIIETDVQNIKEVGKNVYITSVENNIMITINSNTCRVITVDRITKTID</sequence>
<accession>A0A645CT55</accession>
<proteinExistence type="predicted"/>
<organism evidence="1">
    <name type="scientific">bioreactor metagenome</name>
    <dbReference type="NCBI Taxonomy" id="1076179"/>
    <lineage>
        <taxon>unclassified sequences</taxon>
        <taxon>metagenomes</taxon>
        <taxon>ecological metagenomes</taxon>
    </lineage>
</organism>
<protein>
    <submittedName>
        <fullName evidence="1">Uncharacterized protein</fullName>
    </submittedName>
</protein>
<name>A0A645CT55_9ZZZZ</name>
<dbReference type="AlphaFoldDB" id="A0A645CT55"/>